<evidence type="ECO:0000313" key="5">
    <source>
        <dbReference type="Proteomes" id="UP001596310"/>
    </source>
</evidence>
<keyword evidence="5" id="KW-1185">Reference proteome</keyword>
<evidence type="ECO:0000256" key="1">
    <source>
        <dbReference type="ARBA" id="ARBA00023125"/>
    </source>
</evidence>
<dbReference type="InterPro" id="IPR023772">
    <property type="entry name" value="DNA-bd_HTH_TetR-type_CS"/>
</dbReference>
<keyword evidence="1 2" id="KW-0238">DNA-binding</keyword>
<dbReference type="PANTHER" id="PTHR43479">
    <property type="entry name" value="ACREF/ENVCD OPERON REPRESSOR-RELATED"/>
    <property type="match status" value="1"/>
</dbReference>
<evidence type="ECO:0000256" key="2">
    <source>
        <dbReference type="PROSITE-ProRule" id="PRU00335"/>
    </source>
</evidence>
<evidence type="ECO:0000259" key="3">
    <source>
        <dbReference type="PROSITE" id="PS50977"/>
    </source>
</evidence>
<dbReference type="Pfam" id="PF00440">
    <property type="entry name" value="TetR_N"/>
    <property type="match status" value="1"/>
</dbReference>
<feature type="domain" description="HTH tetR-type" evidence="3">
    <location>
        <begin position="19"/>
        <end position="79"/>
    </location>
</feature>
<dbReference type="InterPro" id="IPR050624">
    <property type="entry name" value="HTH-type_Tx_Regulator"/>
</dbReference>
<dbReference type="Gene3D" id="1.10.357.10">
    <property type="entry name" value="Tetracycline Repressor, domain 2"/>
    <property type="match status" value="1"/>
</dbReference>
<gene>
    <name evidence="4" type="ORF">ACFQHW_06865</name>
</gene>
<evidence type="ECO:0000313" key="4">
    <source>
        <dbReference type="EMBL" id="MFC6315297.1"/>
    </source>
</evidence>
<organism evidence="4 5">
    <name type="scientific">Lapidilactobacillus achengensis</name>
    <dbReference type="NCBI Taxonomy" id="2486000"/>
    <lineage>
        <taxon>Bacteria</taxon>
        <taxon>Bacillati</taxon>
        <taxon>Bacillota</taxon>
        <taxon>Bacilli</taxon>
        <taxon>Lactobacillales</taxon>
        <taxon>Lactobacillaceae</taxon>
        <taxon>Lapidilactobacillus</taxon>
    </lineage>
</organism>
<protein>
    <submittedName>
        <fullName evidence="4">TetR/AcrR family transcriptional regulator</fullName>
    </submittedName>
</protein>
<dbReference type="Proteomes" id="UP001596310">
    <property type="component" value="Unassembled WGS sequence"/>
</dbReference>
<dbReference type="RefSeq" id="WP_125597904.1">
    <property type="nucleotide sequence ID" value="NZ_JBHSSM010000016.1"/>
</dbReference>
<dbReference type="PRINTS" id="PR00455">
    <property type="entry name" value="HTHTETR"/>
</dbReference>
<sequence>MQGQIETDLERWYDANKMPASQRKVLSAAIVLFSEQGYERTSTMAIARKAGVSQAVLFKYFHSKRDLLHQIIDPIVDNLIPTYVAEFFDNIQHISFVKGHLRTTLREIAHERFYFLYNSKEVVLILLSEFITHEALKQSVLKAVSGQQDRVIRKVWREFRPGPALQNADAFRNFVQLLVTQLVGYFLLVTNISPGHHYDFDADLDRIADNVYLVVTGDDDG</sequence>
<comment type="caution">
    <text evidence="4">The sequence shown here is derived from an EMBL/GenBank/DDBJ whole genome shotgun (WGS) entry which is preliminary data.</text>
</comment>
<dbReference type="SUPFAM" id="SSF46689">
    <property type="entry name" value="Homeodomain-like"/>
    <property type="match status" value="1"/>
</dbReference>
<dbReference type="PROSITE" id="PS50977">
    <property type="entry name" value="HTH_TETR_2"/>
    <property type="match status" value="1"/>
</dbReference>
<name>A0ABW1UMV0_9LACO</name>
<reference evidence="5" key="1">
    <citation type="journal article" date="2019" name="Int. J. Syst. Evol. Microbiol.">
        <title>The Global Catalogue of Microorganisms (GCM) 10K type strain sequencing project: providing services to taxonomists for standard genome sequencing and annotation.</title>
        <authorList>
            <consortium name="The Broad Institute Genomics Platform"/>
            <consortium name="The Broad Institute Genome Sequencing Center for Infectious Disease"/>
            <person name="Wu L."/>
            <person name="Ma J."/>
        </authorList>
    </citation>
    <scope>NUCLEOTIDE SEQUENCE [LARGE SCALE GENOMIC DNA]</scope>
    <source>
        <strain evidence="5">CCM 8897</strain>
    </source>
</reference>
<dbReference type="InterPro" id="IPR001647">
    <property type="entry name" value="HTH_TetR"/>
</dbReference>
<dbReference type="EMBL" id="JBHSSM010000016">
    <property type="protein sequence ID" value="MFC6315297.1"/>
    <property type="molecule type" value="Genomic_DNA"/>
</dbReference>
<feature type="DNA-binding region" description="H-T-H motif" evidence="2">
    <location>
        <begin position="42"/>
        <end position="61"/>
    </location>
</feature>
<dbReference type="InterPro" id="IPR009057">
    <property type="entry name" value="Homeodomain-like_sf"/>
</dbReference>
<accession>A0ABW1UMV0</accession>
<proteinExistence type="predicted"/>
<dbReference type="PROSITE" id="PS01081">
    <property type="entry name" value="HTH_TETR_1"/>
    <property type="match status" value="1"/>
</dbReference>
<dbReference type="PANTHER" id="PTHR43479:SF11">
    <property type="entry name" value="ACREF_ENVCD OPERON REPRESSOR-RELATED"/>
    <property type="match status" value="1"/>
</dbReference>